<dbReference type="Gene3D" id="1.10.472.80">
    <property type="entry name" value="Ypt/Rab-GAP domain of gyp1p, domain 3"/>
    <property type="match status" value="1"/>
</dbReference>
<evidence type="ECO:0000313" key="1">
    <source>
        <dbReference type="EMBL" id="CRZ02300.1"/>
    </source>
</evidence>
<feature type="non-terminal residue" evidence="1">
    <location>
        <position position="193"/>
    </location>
</feature>
<protein>
    <submittedName>
        <fullName evidence="1">Uncharacterized protein</fullName>
    </submittedName>
</protein>
<name>A0A0H5QJN0_9EUKA</name>
<reference evidence="1" key="1">
    <citation type="submission" date="2015-04" db="EMBL/GenBank/DDBJ databases">
        <title>The genome sequence of the plant pathogenic Rhizarian Plasmodiophora brassicae reveals insights in its biotrophic life cycle and the origin of chitin synthesis.</title>
        <authorList>
            <person name="Schwelm A."/>
            <person name="Fogelqvist J."/>
            <person name="Knaust A."/>
            <person name="Julke S."/>
            <person name="Lilja T."/>
            <person name="Dhandapani V."/>
            <person name="Bonilla-Rosso G."/>
            <person name="Karlsson M."/>
            <person name="Shevchenko A."/>
            <person name="Choi S.R."/>
            <person name="Kim H.G."/>
            <person name="Park J.Y."/>
            <person name="Lim Y.P."/>
            <person name="Ludwig-Muller J."/>
            <person name="Dixelius C."/>
        </authorList>
    </citation>
    <scope>NUCLEOTIDE SEQUENCE</scope>
    <source>
        <tissue evidence="1">Potato root galls</tissue>
    </source>
</reference>
<sequence>NRFHLYSGKYGARYAVLLLNMVKAFPNAEVMELVTRFVCLTEPGRLDGNLATATATLGRISPGLAEHLTRICTRSLLESVAGRGAKGLPMCLDSSAIINRWMEHGFVGFLNEDCCDYIWDQSMLFGWHIIQDIVIIIIDLLREPIFKAKTIAELDQVMNVDIGDITLSQLQRSFKANLDSEMAKPVPPHLIIG</sequence>
<proteinExistence type="predicted"/>
<dbReference type="AlphaFoldDB" id="A0A0H5QJN0"/>
<dbReference type="EMBL" id="HACM01001858">
    <property type="protein sequence ID" value="CRZ02300.1"/>
    <property type="molecule type" value="Transcribed_RNA"/>
</dbReference>
<accession>A0A0H5QJN0</accession>
<feature type="non-terminal residue" evidence="1">
    <location>
        <position position="1"/>
    </location>
</feature>
<organism evidence="1">
    <name type="scientific">Spongospora subterranea</name>
    <dbReference type="NCBI Taxonomy" id="70186"/>
    <lineage>
        <taxon>Eukaryota</taxon>
        <taxon>Sar</taxon>
        <taxon>Rhizaria</taxon>
        <taxon>Endomyxa</taxon>
        <taxon>Phytomyxea</taxon>
        <taxon>Plasmodiophorida</taxon>
        <taxon>Plasmodiophoridae</taxon>
        <taxon>Spongospora</taxon>
    </lineage>
</organism>